<evidence type="ECO:0000313" key="4">
    <source>
        <dbReference type="EMBL" id="SDC63753.1"/>
    </source>
</evidence>
<dbReference type="PROSITE" id="PS51257">
    <property type="entry name" value="PROKAR_LIPOPROTEIN"/>
    <property type="match status" value="1"/>
</dbReference>
<dbReference type="Pfam" id="PF25954">
    <property type="entry name" value="Beta-barrel_RND_2"/>
    <property type="match status" value="1"/>
</dbReference>
<proteinExistence type="predicted"/>
<feature type="domain" description="CusB-like beta-barrel" evidence="3">
    <location>
        <begin position="233"/>
        <end position="303"/>
    </location>
</feature>
<feature type="coiled-coil region" evidence="1">
    <location>
        <begin position="76"/>
        <end position="103"/>
    </location>
</feature>
<dbReference type="EMBL" id="FNAC01000003">
    <property type="protein sequence ID" value="SDC63753.1"/>
    <property type="molecule type" value="Genomic_DNA"/>
</dbReference>
<feature type="signal peptide" evidence="2">
    <location>
        <begin position="1"/>
        <end position="21"/>
    </location>
</feature>
<dbReference type="PANTHER" id="PTHR30469:SF33">
    <property type="entry name" value="SLR1207 PROTEIN"/>
    <property type="match status" value="1"/>
</dbReference>
<keyword evidence="1" id="KW-0175">Coiled coil</keyword>
<keyword evidence="2" id="KW-0732">Signal</keyword>
<dbReference type="STRING" id="686796.SAMN04488104_10036"/>
<reference evidence="5" key="1">
    <citation type="submission" date="2016-10" db="EMBL/GenBank/DDBJ databases">
        <authorList>
            <person name="Varghese N."/>
            <person name="Submissions S."/>
        </authorList>
    </citation>
    <scope>NUCLEOTIDE SEQUENCE [LARGE SCALE GENOMIC DNA]</scope>
    <source>
        <strain evidence="5">DSM 23095</strain>
    </source>
</reference>
<dbReference type="GO" id="GO:1990281">
    <property type="term" value="C:efflux pump complex"/>
    <property type="evidence" value="ECO:0007669"/>
    <property type="project" value="TreeGrafter"/>
</dbReference>
<evidence type="ECO:0000256" key="1">
    <source>
        <dbReference type="SAM" id="Coils"/>
    </source>
</evidence>
<organism evidence="4 5">
    <name type="scientific">Algoriphagus faecimaris</name>
    <dbReference type="NCBI Taxonomy" id="686796"/>
    <lineage>
        <taxon>Bacteria</taxon>
        <taxon>Pseudomonadati</taxon>
        <taxon>Bacteroidota</taxon>
        <taxon>Cytophagia</taxon>
        <taxon>Cytophagales</taxon>
        <taxon>Cyclobacteriaceae</taxon>
        <taxon>Algoriphagus</taxon>
    </lineage>
</organism>
<dbReference type="OrthoDB" id="869610at2"/>
<feature type="chain" id="PRO_5011780873" evidence="2">
    <location>
        <begin position="22"/>
        <end position="360"/>
    </location>
</feature>
<keyword evidence="5" id="KW-1185">Reference proteome</keyword>
<dbReference type="SUPFAM" id="SSF111369">
    <property type="entry name" value="HlyD-like secretion proteins"/>
    <property type="match status" value="1"/>
</dbReference>
<gene>
    <name evidence="4" type="ORF">SAMN04488104_10036</name>
</gene>
<dbReference type="RefSeq" id="WP_087939516.1">
    <property type="nucleotide sequence ID" value="NZ_FNAC01000003.1"/>
</dbReference>
<dbReference type="InterPro" id="IPR058792">
    <property type="entry name" value="Beta-barrel_RND_2"/>
</dbReference>
<sequence>MNRSNLLSILAFWSLFSCMSAEEETTTPFISDITESVYASGNIKALNQYEAFANGTGPIQEIFVQEGDLVEVGTPILAVYNERERLSRENAELAQAFADYQQNQSKLRDLQLAIDFAKSRLQNDSLLYARQQNLWKQNIGTIVELEQRKLAYENSKNNYQSALLRYQDVEREIEFNSRSAAKSAAISRALESDFVLKSQVNGRVYSLPKETGEMVGPQTVVAVIGDAEKFIMELQVDEYDIAKVKLDQEVVVSMDSYAGEVFEGKVTKIYPLMDTKSKSFQVEATFTNTPPSLYPNLSLEANILTSAVENALVIPRSYLIGDSEVILSDGDTVAVKVGIRNFQYAQILEGITESTQIIKP</sequence>
<evidence type="ECO:0000313" key="5">
    <source>
        <dbReference type="Proteomes" id="UP000199060"/>
    </source>
</evidence>
<dbReference type="Gene3D" id="2.40.30.170">
    <property type="match status" value="1"/>
</dbReference>
<dbReference type="AlphaFoldDB" id="A0A1G6N7G9"/>
<evidence type="ECO:0000259" key="3">
    <source>
        <dbReference type="Pfam" id="PF25954"/>
    </source>
</evidence>
<dbReference type="PANTHER" id="PTHR30469">
    <property type="entry name" value="MULTIDRUG RESISTANCE PROTEIN MDTA"/>
    <property type="match status" value="1"/>
</dbReference>
<dbReference type="Proteomes" id="UP000199060">
    <property type="component" value="Unassembled WGS sequence"/>
</dbReference>
<protein>
    <submittedName>
        <fullName evidence="4">Multidrug efflux pump subunit AcrA (Membrane-fusion protein)</fullName>
    </submittedName>
</protein>
<accession>A0A1G6N7G9</accession>
<dbReference type="GO" id="GO:0015562">
    <property type="term" value="F:efflux transmembrane transporter activity"/>
    <property type="evidence" value="ECO:0007669"/>
    <property type="project" value="TreeGrafter"/>
</dbReference>
<name>A0A1G6N7G9_9BACT</name>
<feature type="coiled-coil region" evidence="1">
    <location>
        <begin position="142"/>
        <end position="172"/>
    </location>
</feature>
<evidence type="ECO:0000256" key="2">
    <source>
        <dbReference type="SAM" id="SignalP"/>
    </source>
</evidence>